<dbReference type="Pfam" id="PF01638">
    <property type="entry name" value="HxlR"/>
    <property type="match status" value="1"/>
</dbReference>
<feature type="domain" description="HTH hxlR-type" evidence="4">
    <location>
        <begin position="15"/>
        <end position="113"/>
    </location>
</feature>
<dbReference type="Gene3D" id="1.10.10.10">
    <property type="entry name" value="Winged helix-like DNA-binding domain superfamily/Winged helix DNA-binding domain"/>
    <property type="match status" value="1"/>
</dbReference>
<dbReference type="InterPro" id="IPR002577">
    <property type="entry name" value="HTH_HxlR"/>
</dbReference>
<dbReference type="InterPro" id="IPR036390">
    <property type="entry name" value="WH_DNA-bd_sf"/>
</dbReference>
<dbReference type="RefSeq" id="WP_191734609.1">
    <property type="nucleotide sequence ID" value="NZ_JACSPR010000015.1"/>
</dbReference>
<protein>
    <submittedName>
        <fullName evidence="5">Helix-turn-helix transcriptional regulator</fullName>
    </submittedName>
</protein>
<evidence type="ECO:0000256" key="2">
    <source>
        <dbReference type="ARBA" id="ARBA00023125"/>
    </source>
</evidence>
<proteinExistence type="predicted"/>
<keyword evidence="2" id="KW-0238">DNA-binding</keyword>
<keyword evidence="3" id="KW-0804">Transcription</keyword>
<sequence length="128" mass="14229">MSNASPPWNPHSAHCASRDLLSAVGEKWAILILTSLGTGAMRFGELGQSVEGISQKMLSQRLQRLVADGLVERTMYKEIPPRVDYELTPLGRSVLPLLQLLVQWTIGNMDQVVDNRERVSESEDELKG</sequence>
<evidence type="ECO:0000259" key="4">
    <source>
        <dbReference type="PROSITE" id="PS51118"/>
    </source>
</evidence>
<dbReference type="SUPFAM" id="SSF46785">
    <property type="entry name" value="Winged helix' DNA-binding domain"/>
    <property type="match status" value="1"/>
</dbReference>
<dbReference type="InterPro" id="IPR036388">
    <property type="entry name" value="WH-like_DNA-bd_sf"/>
</dbReference>
<dbReference type="Proteomes" id="UP000650224">
    <property type="component" value="Unassembled WGS sequence"/>
</dbReference>
<name>A0A8I0LHM5_9CORY</name>
<dbReference type="PROSITE" id="PS51118">
    <property type="entry name" value="HTH_HXLR"/>
    <property type="match status" value="1"/>
</dbReference>
<dbReference type="EMBL" id="JACSPR010000015">
    <property type="protein sequence ID" value="MBD8031385.1"/>
    <property type="molecule type" value="Genomic_DNA"/>
</dbReference>
<dbReference type="PANTHER" id="PTHR33204:SF39">
    <property type="entry name" value="TRANSCRIPTIONAL REGULATORY PROTEIN"/>
    <property type="match status" value="1"/>
</dbReference>
<keyword evidence="6" id="KW-1185">Reference proteome</keyword>
<dbReference type="CDD" id="cd00090">
    <property type="entry name" value="HTH_ARSR"/>
    <property type="match status" value="1"/>
</dbReference>
<evidence type="ECO:0000313" key="5">
    <source>
        <dbReference type="EMBL" id="MBD8031385.1"/>
    </source>
</evidence>
<comment type="caution">
    <text evidence="5">The sequence shown here is derived from an EMBL/GenBank/DDBJ whole genome shotgun (WGS) entry which is preliminary data.</text>
</comment>
<dbReference type="GO" id="GO:0003677">
    <property type="term" value="F:DNA binding"/>
    <property type="evidence" value="ECO:0007669"/>
    <property type="project" value="UniProtKB-KW"/>
</dbReference>
<keyword evidence="1" id="KW-0805">Transcription regulation</keyword>
<reference evidence="5 6" key="1">
    <citation type="submission" date="2020-08" db="EMBL/GenBank/DDBJ databases">
        <title>A Genomic Blueprint of the Chicken Gut Microbiome.</title>
        <authorList>
            <person name="Gilroy R."/>
            <person name="Ravi A."/>
            <person name="Getino M."/>
            <person name="Pursley I."/>
            <person name="Horton D.L."/>
            <person name="Alikhan N.-F."/>
            <person name="Baker D."/>
            <person name="Gharbi K."/>
            <person name="Hall N."/>
            <person name="Watson M."/>
            <person name="Adriaenssens E.M."/>
            <person name="Foster-Nyarko E."/>
            <person name="Jarju S."/>
            <person name="Secka A."/>
            <person name="Antonio M."/>
            <person name="Oren A."/>
            <person name="Chaudhuri R."/>
            <person name="La Ragione R.M."/>
            <person name="Hildebrand F."/>
            <person name="Pallen M.J."/>
        </authorList>
    </citation>
    <scope>NUCLEOTIDE SEQUENCE [LARGE SCALE GENOMIC DNA]</scope>
    <source>
        <strain evidence="5 6">Sa1YVA5</strain>
    </source>
</reference>
<evidence type="ECO:0000256" key="3">
    <source>
        <dbReference type="ARBA" id="ARBA00023163"/>
    </source>
</evidence>
<organism evidence="5 6">
    <name type="scientific">Corynebacterium gallinarum</name>
    <dbReference type="NCBI Taxonomy" id="2762214"/>
    <lineage>
        <taxon>Bacteria</taxon>
        <taxon>Bacillati</taxon>
        <taxon>Actinomycetota</taxon>
        <taxon>Actinomycetes</taxon>
        <taxon>Mycobacteriales</taxon>
        <taxon>Corynebacteriaceae</taxon>
        <taxon>Corynebacterium</taxon>
    </lineage>
</organism>
<dbReference type="PANTHER" id="PTHR33204">
    <property type="entry name" value="TRANSCRIPTIONAL REGULATOR, MARR FAMILY"/>
    <property type="match status" value="1"/>
</dbReference>
<evidence type="ECO:0000313" key="6">
    <source>
        <dbReference type="Proteomes" id="UP000650224"/>
    </source>
</evidence>
<accession>A0A8I0LHM5</accession>
<dbReference type="InterPro" id="IPR011991">
    <property type="entry name" value="ArsR-like_HTH"/>
</dbReference>
<dbReference type="AlphaFoldDB" id="A0A8I0LHM5"/>
<evidence type="ECO:0000256" key="1">
    <source>
        <dbReference type="ARBA" id="ARBA00023015"/>
    </source>
</evidence>
<gene>
    <name evidence="5" type="ORF">H9627_13870</name>
</gene>